<dbReference type="InterPro" id="IPR043129">
    <property type="entry name" value="ATPase_NBD"/>
</dbReference>
<dbReference type="PANTHER" id="PTHR43095:SF5">
    <property type="entry name" value="XYLULOSE KINASE"/>
    <property type="match status" value="1"/>
</dbReference>
<gene>
    <name evidence="5" type="ORF">UFOPK3001_00183</name>
</gene>
<dbReference type="InterPro" id="IPR050406">
    <property type="entry name" value="FGGY_Carb_Kinase"/>
</dbReference>
<accession>A0A6J6WYT9</accession>
<dbReference type="GO" id="GO:0005975">
    <property type="term" value="P:carbohydrate metabolic process"/>
    <property type="evidence" value="ECO:0007669"/>
    <property type="project" value="InterPro"/>
</dbReference>
<dbReference type="InterPro" id="IPR018485">
    <property type="entry name" value="FGGY_C"/>
</dbReference>
<protein>
    <submittedName>
        <fullName evidence="5">Unannotated protein</fullName>
    </submittedName>
</protein>
<evidence type="ECO:0000256" key="1">
    <source>
        <dbReference type="ARBA" id="ARBA00022679"/>
    </source>
</evidence>
<feature type="domain" description="Carbohydrate kinase FGGY N-terminal" evidence="3">
    <location>
        <begin position="3"/>
        <end position="241"/>
    </location>
</feature>
<keyword evidence="2" id="KW-0418">Kinase</keyword>
<keyword evidence="1" id="KW-0808">Transferase</keyword>
<reference evidence="5" key="1">
    <citation type="submission" date="2020-05" db="EMBL/GenBank/DDBJ databases">
        <authorList>
            <person name="Chiriac C."/>
            <person name="Salcher M."/>
            <person name="Ghai R."/>
            <person name="Kavagutti S V."/>
        </authorList>
    </citation>
    <scope>NUCLEOTIDE SEQUENCE</scope>
</reference>
<organism evidence="5">
    <name type="scientific">freshwater metagenome</name>
    <dbReference type="NCBI Taxonomy" id="449393"/>
    <lineage>
        <taxon>unclassified sequences</taxon>
        <taxon>metagenomes</taxon>
        <taxon>ecological metagenomes</taxon>
    </lineage>
</organism>
<name>A0A6J6WYT9_9ZZZZ</name>
<dbReference type="Pfam" id="PF00370">
    <property type="entry name" value="FGGY_N"/>
    <property type="match status" value="1"/>
</dbReference>
<dbReference type="InterPro" id="IPR000577">
    <property type="entry name" value="Carb_kinase_FGGY"/>
</dbReference>
<dbReference type="CDD" id="cd07805">
    <property type="entry name" value="ASKHA_NBD_FGGY_CvXK-like"/>
    <property type="match status" value="1"/>
</dbReference>
<dbReference type="EMBL" id="CAFAAJ010000007">
    <property type="protein sequence ID" value="CAB4790301.1"/>
    <property type="molecule type" value="Genomic_DNA"/>
</dbReference>
<dbReference type="AlphaFoldDB" id="A0A6J6WYT9"/>
<proteinExistence type="predicted"/>
<dbReference type="Pfam" id="PF02782">
    <property type="entry name" value="FGGY_C"/>
    <property type="match status" value="1"/>
</dbReference>
<evidence type="ECO:0000313" key="5">
    <source>
        <dbReference type="EMBL" id="CAB4790301.1"/>
    </source>
</evidence>
<dbReference type="PANTHER" id="PTHR43095">
    <property type="entry name" value="SUGAR KINASE"/>
    <property type="match status" value="1"/>
</dbReference>
<feature type="domain" description="Carbohydrate kinase FGGY C-terminal" evidence="4">
    <location>
        <begin position="252"/>
        <end position="437"/>
    </location>
</feature>
<evidence type="ECO:0000259" key="4">
    <source>
        <dbReference type="Pfam" id="PF02782"/>
    </source>
</evidence>
<evidence type="ECO:0000256" key="2">
    <source>
        <dbReference type="ARBA" id="ARBA00022777"/>
    </source>
</evidence>
<dbReference type="InterPro" id="IPR018484">
    <property type="entry name" value="FGGY_N"/>
</dbReference>
<evidence type="ECO:0000259" key="3">
    <source>
        <dbReference type="Pfam" id="PF00370"/>
    </source>
</evidence>
<dbReference type="GO" id="GO:0016301">
    <property type="term" value="F:kinase activity"/>
    <property type="evidence" value="ECO:0007669"/>
    <property type="project" value="UniProtKB-KW"/>
</dbReference>
<dbReference type="Gene3D" id="3.30.420.40">
    <property type="match status" value="2"/>
</dbReference>
<sequence>MRILAVDVGTTSAKAAVVDGGAIIEVAEAPLGLTHPHPGWAEQSPADWWAAVVSATRALRSVGDVVAVVATGQMQDLVPVRGAPGDGDGAVRPAILYSDQRAVAEHSALAALLGTAWGDAALAQPDSTNVAAKWKWLVDHEPANAAATDVVLLGAAAYVVWRATGAATCDPTVAATTGLADVVANSWWGPVVAATGIPLPSIVGATEVAGYVSPAVAAELGVRAGLPVVHACGDAVATSIGVLGDEIDSPYAYLGTSGWVGVFRPRAEPRPGVIVLPGPSADRWLSVMPIATAGGAADWARETLLGDVDISTFDRLAAGAFAAGEGVGFLSQLDGTRFPLPDPFACGVLIGARRSTGRAVVAAAVYEGVAQVLAAIADVVVPQPAGTDRAGLAVCGGGARSDVWCQVIADVTGRTVRRVSDDHASLRGAASCALVALGGAPVGAATTLAVFGPRADRRRAHVAMGGVLTGLAGSLAPQFAELARIRAVQSENVHP</sequence>
<dbReference type="SUPFAM" id="SSF53067">
    <property type="entry name" value="Actin-like ATPase domain"/>
    <property type="match status" value="2"/>
</dbReference>
<dbReference type="PIRSF" id="PIRSF000538">
    <property type="entry name" value="GlpK"/>
    <property type="match status" value="1"/>
</dbReference>